<proteinExistence type="predicted"/>
<sequence length="34" mass="3841">MMSYSDDYNQLNALRNLIGDQANTAEGQMSIFDN</sequence>
<evidence type="ECO:0000313" key="1">
    <source>
        <dbReference type="EMBL" id="PTV94098.1"/>
    </source>
</evidence>
<comment type="caution">
    <text evidence="1">The sequence shown here is derived from an EMBL/GenBank/DDBJ whole genome shotgun (WGS) entry which is preliminary data.</text>
</comment>
<gene>
    <name evidence="1" type="ORF">C8C76_13427</name>
</gene>
<dbReference type="Proteomes" id="UP000244089">
    <property type="component" value="Unassembled WGS sequence"/>
</dbReference>
<protein>
    <submittedName>
        <fullName evidence="1">Uncharacterized protein</fullName>
    </submittedName>
</protein>
<dbReference type="EMBL" id="QAXS01000034">
    <property type="protein sequence ID" value="PTV94098.1"/>
    <property type="molecule type" value="Genomic_DNA"/>
</dbReference>
<reference evidence="1 2" key="1">
    <citation type="submission" date="2018-04" db="EMBL/GenBank/DDBJ databases">
        <title>Subsurface microbial communities from deep shales in Ohio and West Virginia, USA.</title>
        <authorList>
            <person name="Wrighton K."/>
        </authorList>
    </citation>
    <scope>NUCLEOTIDE SEQUENCE [LARGE SCALE GENOMIC DNA]</scope>
    <source>
        <strain evidence="1 2">WC1</strain>
    </source>
</reference>
<name>A0A2T5RGQ9_9FIRM</name>
<organism evidence="1 2">
    <name type="scientific">Halanaerobium saccharolyticum</name>
    <dbReference type="NCBI Taxonomy" id="43595"/>
    <lineage>
        <taxon>Bacteria</taxon>
        <taxon>Bacillati</taxon>
        <taxon>Bacillota</taxon>
        <taxon>Clostridia</taxon>
        <taxon>Halanaerobiales</taxon>
        <taxon>Halanaerobiaceae</taxon>
        <taxon>Halanaerobium</taxon>
    </lineage>
</organism>
<dbReference type="AlphaFoldDB" id="A0A2T5RGQ9"/>
<accession>A0A2T5RGQ9</accession>
<evidence type="ECO:0000313" key="2">
    <source>
        <dbReference type="Proteomes" id="UP000244089"/>
    </source>
</evidence>